<evidence type="ECO:0000256" key="1">
    <source>
        <dbReference type="SAM" id="MobiDB-lite"/>
    </source>
</evidence>
<evidence type="ECO:0000313" key="4">
    <source>
        <dbReference type="EMBL" id="KAF0758909.1"/>
    </source>
</evidence>
<feature type="domain" description="DUF4789" evidence="3">
    <location>
        <begin position="66"/>
        <end position="140"/>
    </location>
</feature>
<evidence type="ECO:0000313" key="5">
    <source>
        <dbReference type="Proteomes" id="UP000478052"/>
    </source>
</evidence>
<organism evidence="4 5">
    <name type="scientific">Aphis craccivora</name>
    <name type="common">Cowpea aphid</name>
    <dbReference type="NCBI Taxonomy" id="307492"/>
    <lineage>
        <taxon>Eukaryota</taxon>
        <taxon>Metazoa</taxon>
        <taxon>Ecdysozoa</taxon>
        <taxon>Arthropoda</taxon>
        <taxon>Hexapoda</taxon>
        <taxon>Insecta</taxon>
        <taxon>Pterygota</taxon>
        <taxon>Neoptera</taxon>
        <taxon>Paraneoptera</taxon>
        <taxon>Hemiptera</taxon>
        <taxon>Sternorrhyncha</taxon>
        <taxon>Aphidomorpha</taxon>
        <taxon>Aphidoidea</taxon>
        <taxon>Aphididae</taxon>
        <taxon>Aphidini</taxon>
        <taxon>Aphis</taxon>
        <taxon>Aphis</taxon>
    </lineage>
</organism>
<protein>
    <recommendedName>
        <fullName evidence="3">DUF4789 domain-containing protein</fullName>
    </recommendedName>
</protein>
<dbReference type="AlphaFoldDB" id="A0A6G0YNJ8"/>
<evidence type="ECO:0000256" key="2">
    <source>
        <dbReference type="SAM" id="SignalP"/>
    </source>
</evidence>
<dbReference type="InterPro" id="IPR031993">
    <property type="entry name" value="DUF4789"/>
</dbReference>
<dbReference type="Proteomes" id="UP000478052">
    <property type="component" value="Unassembled WGS sequence"/>
</dbReference>
<gene>
    <name evidence="4" type="ORF">FWK35_00025222</name>
</gene>
<feature type="domain" description="DUF4789" evidence="3">
    <location>
        <begin position="244"/>
        <end position="313"/>
    </location>
</feature>
<keyword evidence="2" id="KW-0732">Signal</keyword>
<comment type="caution">
    <text evidence="4">The sequence shown here is derived from an EMBL/GenBank/DDBJ whole genome shotgun (WGS) entry which is preliminary data.</text>
</comment>
<sequence>MVRQIGVMILLHCLACLFAAAMGAVLPPPWADPSQNPCAAEPSGGWQLLYWPDDKKCYRIFQRGYPCPETMELVPRPDRKGSAECACPPGSVRSARDSRCHQLFRLGGPCEDGQYFAPDLDRDDRERWGTCEDPLPCAEKDELFWPKDKRCYRKHSRGPCTEGQLLVPSTMNSLIGDCRCENVPDLATYFWAPTGTCHEHYTMGPCQERGGIFLPGGQCGCDPSLPHFHNGTGKCYQLGGIGPCSPGHQFLVPAGGSKAECTCKEGHIKWFGDGACYRPYTRGPCAAGNMYSVNTTATGMAVGCVDIPCTAGKLYFPGGKGCHRVGTQGPCPAGQIVLFQDTVKTSIEGVSYLGMCGCANSDAAAGTFYSSSSALACKPPAAARKLPQQHDGRGAGASPRRSDALLQPQDPCGHRRGTVAWTDLSCKQLYMQGPCEPGEWVVPDRGKGTRKGRGWKMGKCECRPGFTAVPVPGDANNATACQPPTVTLAKFLNMSDEFNHNHNNHNATADGNDGGGGGGDDDDGNNNGVRTR</sequence>
<dbReference type="EMBL" id="VUJU01003162">
    <property type="protein sequence ID" value="KAF0758909.1"/>
    <property type="molecule type" value="Genomic_DNA"/>
</dbReference>
<keyword evidence="5" id="KW-1185">Reference proteome</keyword>
<dbReference type="PANTHER" id="PTHR21177">
    <property type="entry name" value="IP06524P-RELATED"/>
    <property type="match status" value="1"/>
</dbReference>
<feature type="region of interest" description="Disordered" evidence="1">
    <location>
        <begin position="499"/>
        <end position="532"/>
    </location>
</feature>
<feature type="signal peptide" evidence="2">
    <location>
        <begin position="1"/>
        <end position="23"/>
    </location>
</feature>
<proteinExistence type="predicted"/>
<evidence type="ECO:0000259" key="3">
    <source>
        <dbReference type="Pfam" id="PF16033"/>
    </source>
</evidence>
<feature type="chain" id="PRO_5026060506" description="DUF4789 domain-containing protein" evidence="2">
    <location>
        <begin position="24"/>
        <end position="532"/>
    </location>
</feature>
<dbReference type="PANTHER" id="PTHR21177:SF7">
    <property type="entry name" value="GH11627P"/>
    <property type="match status" value="1"/>
</dbReference>
<dbReference type="Pfam" id="PF16033">
    <property type="entry name" value="DUF4789"/>
    <property type="match status" value="2"/>
</dbReference>
<reference evidence="4 5" key="1">
    <citation type="submission" date="2019-08" db="EMBL/GenBank/DDBJ databases">
        <title>Whole genome of Aphis craccivora.</title>
        <authorList>
            <person name="Voronova N.V."/>
            <person name="Shulinski R.S."/>
            <person name="Bandarenka Y.V."/>
            <person name="Zhorov D.G."/>
            <person name="Warner D."/>
        </authorList>
    </citation>
    <scope>NUCLEOTIDE SEQUENCE [LARGE SCALE GENOMIC DNA]</scope>
    <source>
        <strain evidence="4">180601</strain>
        <tissue evidence="4">Whole Body</tissue>
    </source>
</reference>
<accession>A0A6G0YNJ8</accession>
<dbReference type="OrthoDB" id="6328618at2759"/>
<feature type="region of interest" description="Disordered" evidence="1">
    <location>
        <begin position="385"/>
        <end position="411"/>
    </location>
</feature>
<name>A0A6G0YNJ8_APHCR</name>